<dbReference type="EMBL" id="CAJHUC010001643">
    <property type="protein sequence ID" value="CAD7701839.1"/>
    <property type="molecule type" value="Genomic_DNA"/>
</dbReference>
<gene>
    <name evidence="5" type="ORF">OSTQU699_LOCUS7196</name>
</gene>
<dbReference type="InterPro" id="IPR001486">
    <property type="entry name" value="Hemoglobin_trunc"/>
</dbReference>
<evidence type="ECO:0000313" key="5">
    <source>
        <dbReference type="EMBL" id="CAD7701839.1"/>
    </source>
</evidence>
<dbReference type="Proteomes" id="UP000708148">
    <property type="component" value="Unassembled WGS sequence"/>
</dbReference>
<keyword evidence="6" id="KW-1185">Reference proteome</keyword>
<dbReference type="CDD" id="cd00454">
    <property type="entry name" value="TrHb1_N"/>
    <property type="match status" value="2"/>
</dbReference>
<keyword evidence="2" id="KW-0349">Heme</keyword>
<dbReference type="GO" id="GO:0046872">
    <property type="term" value="F:metal ion binding"/>
    <property type="evidence" value="ECO:0007669"/>
    <property type="project" value="UniProtKB-KW"/>
</dbReference>
<dbReference type="OrthoDB" id="514183at2759"/>
<dbReference type="AlphaFoldDB" id="A0A8S1J6Z7"/>
<evidence type="ECO:0008006" key="7">
    <source>
        <dbReference type="Google" id="ProtNLM"/>
    </source>
</evidence>
<reference evidence="5" key="1">
    <citation type="submission" date="2020-12" db="EMBL/GenBank/DDBJ databases">
        <authorList>
            <person name="Iha C."/>
        </authorList>
    </citation>
    <scope>NUCLEOTIDE SEQUENCE</scope>
</reference>
<proteinExistence type="predicted"/>
<evidence type="ECO:0000256" key="2">
    <source>
        <dbReference type="ARBA" id="ARBA00022617"/>
    </source>
</evidence>
<dbReference type="InterPro" id="IPR012292">
    <property type="entry name" value="Globin/Proto"/>
</dbReference>
<evidence type="ECO:0000256" key="1">
    <source>
        <dbReference type="ARBA" id="ARBA00022448"/>
    </source>
</evidence>
<accession>A0A8S1J6Z7</accession>
<keyword evidence="3" id="KW-0479">Metal-binding</keyword>
<dbReference type="Gene3D" id="1.10.490.10">
    <property type="entry name" value="Globins"/>
    <property type="match status" value="2"/>
</dbReference>
<dbReference type="GO" id="GO:0020037">
    <property type="term" value="F:heme binding"/>
    <property type="evidence" value="ECO:0007669"/>
    <property type="project" value="InterPro"/>
</dbReference>
<protein>
    <recommendedName>
        <fullName evidence="7">Globin</fullName>
    </recommendedName>
</protein>
<dbReference type="SUPFAM" id="SSF46458">
    <property type="entry name" value="Globin-like"/>
    <property type="match status" value="2"/>
</dbReference>
<comment type="caution">
    <text evidence="5">The sequence shown here is derived from an EMBL/GenBank/DDBJ whole genome shotgun (WGS) entry which is preliminary data.</text>
</comment>
<dbReference type="Pfam" id="PF01152">
    <property type="entry name" value="Bac_globin"/>
    <property type="match status" value="2"/>
</dbReference>
<name>A0A8S1J6Z7_9CHLO</name>
<dbReference type="GO" id="GO:0019825">
    <property type="term" value="F:oxygen binding"/>
    <property type="evidence" value="ECO:0007669"/>
    <property type="project" value="InterPro"/>
</dbReference>
<dbReference type="InterPro" id="IPR009050">
    <property type="entry name" value="Globin-like_sf"/>
</dbReference>
<keyword evidence="1" id="KW-0813">Transport</keyword>
<organism evidence="5 6">
    <name type="scientific">Ostreobium quekettii</name>
    <dbReference type="NCBI Taxonomy" id="121088"/>
    <lineage>
        <taxon>Eukaryota</taxon>
        <taxon>Viridiplantae</taxon>
        <taxon>Chlorophyta</taxon>
        <taxon>core chlorophytes</taxon>
        <taxon>Ulvophyceae</taxon>
        <taxon>TCBD clade</taxon>
        <taxon>Bryopsidales</taxon>
        <taxon>Ostreobineae</taxon>
        <taxon>Ostreobiaceae</taxon>
        <taxon>Ostreobium</taxon>
    </lineage>
</organism>
<evidence type="ECO:0000313" key="6">
    <source>
        <dbReference type="Proteomes" id="UP000708148"/>
    </source>
</evidence>
<keyword evidence="4" id="KW-0408">Iron</keyword>
<evidence type="ECO:0000256" key="4">
    <source>
        <dbReference type="ARBA" id="ARBA00023004"/>
    </source>
</evidence>
<sequence length="460" mass="49705">MRRTAVAPPHPPHPTPLPSLFLAAQESAVTSAAPDTLYKRLGGEAHLQGVINSFYRKAYADERLNHWFEGYPPARMEAKMARFFKFCFGEVPTYKGRDMGTAHASLVQRGLNDGDYDVLVELFTAAFRESGVSDDLTNEVVTILEPVNVAILPESRPKPLLVPHHHCRVRHAASGVLPQPSCHVRAVVVMPTPHRMIGGTLCGNARGEAYLDWHRITAASLDDSPAPLPNNDVELPLPSHGSQSATCLWPPARGPLPAVHIYAQAAPAAAQRKKTMAVAKGVCSPCVVGVSARPGPPRRAGRLADGRMAGRRLAARAAAPQEEGTAATATEKAPETLYRRLGGEAHLQGVIESFYRKVYADGRLSHWFEGFAASKMEGQMGRFFKFCFGEVPTYDGRDLTTAHAGLVRGGLNDGDYDVLVELFTAAFVESGVSEDLVAEVGAIVESARDPVLGRKPEDKP</sequence>
<evidence type="ECO:0000256" key="3">
    <source>
        <dbReference type="ARBA" id="ARBA00022723"/>
    </source>
</evidence>